<dbReference type="Gene3D" id="3.30.70.100">
    <property type="match status" value="1"/>
</dbReference>
<dbReference type="EC" id="1.14.-.-" evidence="1"/>
<accession>A0A9W6JGH1</accession>
<proteinExistence type="inferred from homology"/>
<keyword evidence="1" id="KW-0560">Oxidoreductase</keyword>
<comment type="caution">
    <text evidence="3">The sequence shown here is derived from an EMBL/GenBank/DDBJ whole genome shotgun (WGS) entry which is preliminary data.</text>
</comment>
<name>A0A9W6JGH1_9HYPH</name>
<dbReference type="EMBL" id="BSFK01000009">
    <property type="protein sequence ID" value="GLK76612.1"/>
    <property type="molecule type" value="Genomic_DNA"/>
</dbReference>
<comment type="function">
    <text evidence="1">Catalyzes oxygen-dependent 5-hydroxyuridine (ho5U) modification at position 34 in tRNAs.</text>
</comment>
<dbReference type="InterPro" id="IPR001763">
    <property type="entry name" value="Rhodanese-like_dom"/>
</dbReference>
<dbReference type="PROSITE" id="PS50206">
    <property type="entry name" value="RHODANESE_3"/>
    <property type="match status" value="1"/>
</dbReference>
<dbReference type="Proteomes" id="UP001143364">
    <property type="component" value="Unassembled WGS sequence"/>
</dbReference>
<evidence type="ECO:0000256" key="1">
    <source>
        <dbReference type="HAMAP-Rule" id="MF_00469"/>
    </source>
</evidence>
<dbReference type="HAMAP" id="MF_00469">
    <property type="entry name" value="TrhO"/>
    <property type="match status" value="1"/>
</dbReference>
<dbReference type="Pfam" id="PF17773">
    <property type="entry name" value="UPF0176_N"/>
    <property type="match status" value="1"/>
</dbReference>
<evidence type="ECO:0000313" key="3">
    <source>
        <dbReference type="EMBL" id="GLK76612.1"/>
    </source>
</evidence>
<gene>
    <name evidence="1" type="primary">trhO</name>
    <name evidence="3" type="ORF">GCM10008171_18660</name>
</gene>
<keyword evidence="4" id="KW-1185">Reference proteome</keyword>
<dbReference type="PANTHER" id="PTHR43268:SF3">
    <property type="entry name" value="RHODANESE-LIKE DOMAIN-CONTAINING PROTEIN 7-RELATED"/>
    <property type="match status" value="1"/>
</dbReference>
<organism evidence="3 4">
    <name type="scientific">Methylopila jiangsuensis</name>
    <dbReference type="NCBI Taxonomy" id="586230"/>
    <lineage>
        <taxon>Bacteria</taxon>
        <taxon>Pseudomonadati</taxon>
        <taxon>Pseudomonadota</taxon>
        <taxon>Alphaproteobacteria</taxon>
        <taxon>Hyphomicrobiales</taxon>
        <taxon>Methylopilaceae</taxon>
        <taxon>Methylopila</taxon>
    </lineage>
</organism>
<dbReference type="Pfam" id="PF00581">
    <property type="entry name" value="Rhodanese"/>
    <property type="match status" value="1"/>
</dbReference>
<dbReference type="InterPro" id="IPR036873">
    <property type="entry name" value="Rhodanese-like_dom_sf"/>
</dbReference>
<dbReference type="CDD" id="cd01518">
    <property type="entry name" value="RHOD_YceA"/>
    <property type="match status" value="1"/>
</dbReference>
<dbReference type="AlphaFoldDB" id="A0A9W6JGH1"/>
<dbReference type="Gene3D" id="3.40.250.10">
    <property type="entry name" value="Rhodanese-like domain"/>
    <property type="match status" value="1"/>
</dbReference>
<dbReference type="GO" id="GO:0006400">
    <property type="term" value="P:tRNA modification"/>
    <property type="evidence" value="ECO:0007669"/>
    <property type="project" value="UniProtKB-UniRule"/>
</dbReference>
<dbReference type="SUPFAM" id="SSF52821">
    <property type="entry name" value="Rhodanese/Cell cycle control phosphatase"/>
    <property type="match status" value="1"/>
</dbReference>
<comment type="catalytic activity">
    <reaction evidence="1">
        <text>uridine(34) in tRNA + AH2 + O2 = 5-hydroxyuridine(34) in tRNA + A + H2O</text>
        <dbReference type="Rhea" id="RHEA:64224"/>
        <dbReference type="Rhea" id="RHEA-COMP:11727"/>
        <dbReference type="Rhea" id="RHEA-COMP:13381"/>
        <dbReference type="ChEBI" id="CHEBI:13193"/>
        <dbReference type="ChEBI" id="CHEBI:15377"/>
        <dbReference type="ChEBI" id="CHEBI:15379"/>
        <dbReference type="ChEBI" id="CHEBI:17499"/>
        <dbReference type="ChEBI" id="CHEBI:65315"/>
        <dbReference type="ChEBI" id="CHEBI:136877"/>
    </reaction>
</comment>
<dbReference type="InterPro" id="IPR020936">
    <property type="entry name" value="TrhO"/>
</dbReference>
<feature type="domain" description="Rhodanese" evidence="2">
    <location>
        <begin position="126"/>
        <end position="220"/>
    </location>
</feature>
<dbReference type="InterPro" id="IPR040503">
    <property type="entry name" value="TRHO_N"/>
</dbReference>
<reference evidence="3" key="2">
    <citation type="submission" date="2023-01" db="EMBL/GenBank/DDBJ databases">
        <authorList>
            <person name="Sun Q."/>
            <person name="Evtushenko L."/>
        </authorList>
    </citation>
    <scope>NUCLEOTIDE SEQUENCE</scope>
    <source>
        <strain evidence="3">VKM B-2555</strain>
    </source>
</reference>
<reference evidence="3" key="1">
    <citation type="journal article" date="2014" name="Int. J. Syst. Evol. Microbiol.">
        <title>Complete genome sequence of Corynebacterium casei LMG S-19264T (=DSM 44701T), isolated from a smear-ripened cheese.</title>
        <authorList>
            <consortium name="US DOE Joint Genome Institute (JGI-PGF)"/>
            <person name="Walter F."/>
            <person name="Albersmeier A."/>
            <person name="Kalinowski J."/>
            <person name="Ruckert C."/>
        </authorList>
    </citation>
    <scope>NUCLEOTIDE SEQUENCE</scope>
    <source>
        <strain evidence="3">VKM B-2555</strain>
    </source>
</reference>
<keyword evidence="1" id="KW-0819">tRNA processing</keyword>
<dbReference type="GO" id="GO:0016705">
    <property type="term" value="F:oxidoreductase activity, acting on paired donors, with incorporation or reduction of molecular oxygen"/>
    <property type="evidence" value="ECO:0007669"/>
    <property type="project" value="UniProtKB-UniRule"/>
</dbReference>
<sequence length="249" mass="26911">MSHAVVALYKFADLPDAEALRPRLLALCERLGLCGTLLVAPEGVNGTLAGPDDAIDALLAELAGDDLLGDRFAGAEVKRSTAAERPFGRLKVKLKREIVTLGDPEAAPARATGARVSPEDWNALIARDDVVLVDVRNRFEVAMGSFPGAIDPETARFSDFPRFVAERLSEAKHRTVAMFCTGGIRCEKAGAHLLAQGFADVRQLDGGVLKYLETVAPDESLWRGDCFVFDKRLALGPGLEERPREDVDV</sequence>
<dbReference type="SMART" id="SM00450">
    <property type="entry name" value="RHOD"/>
    <property type="match status" value="1"/>
</dbReference>
<dbReference type="PANTHER" id="PTHR43268">
    <property type="entry name" value="THIOSULFATE SULFURTRANSFERASE/RHODANESE-LIKE DOMAIN-CONTAINING PROTEIN 2"/>
    <property type="match status" value="1"/>
</dbReference>
<evidence type="ECO:0000313" key="4">
    <source>
        <dbReference type="Proteomes" id="UP001143364"/>
    </source>
</evidence>
<evidence type="ECO:0000259" key="2">
    <source>
        <dbReference type="PROSITE" id="PS50206"/>
    </source>
</evidence>
<protein>
    <recommendedName>
        <fullName evidence="1">tRNA uridine(34) hydroxylase</fullName>
        <ecNumber evidence="1">1.14.-.-</ecNumber>
    </recommendedName>
    <alternativeName>
        <fullName evidence="1">tRNA hydroxylation protein O</fullName>
    </alternativeName>
</protein>
<dbReference type="RefSeq" id="WP_271204481.1">
    <property type="nucleotide sequence ID" value="NZ_BSFK01000009.1"/>
</dbReference>
<comment type="similarity">
    <text evidence="1">Belongs to the TrhO family.</text>
</comment>